<evidence type="ECO:0000313" key="1">
    <source>
        <dbReference type="EMBL" id="KAH1091385.1"/>
    </source>
</evidence>
<protein>
    <submittedName>
        <fullName evidence="1">Uncharacterized protein</fullName>
    </submittedName>
</protein>
<comment type="caution">
    <text evidence="1">The sequence shown here is derived from an EMBL/GenBank/DDBJ whole genome shotgun (WGS) entry which is preliminary data.</text>
</comment>
<dbReference type="PANTHER" id="PTHR34676:SF8">
    <property type="entry name" value="TRANSMEMBRANE PROTEIN"/>
    <property type="match status" value="1"/>
</dbReference>
<organism evidence="1 2">
    <name type="scientific">Gossypium stocksii</name>
    <dbReference type="NCBI Taxonomy" id="47602"/>
    <lineage>
        <taxon>Eukaryota</taxon>
        <taxon>Viridiplantae</taxon>
        <taxon>Streptophyta</taxon>
        <taxon>Embryophyta</taxon>
        <taxon>Tracheophyta</taxon>
        <taxon>Spermatophyta</taxon>
        <taxon>Magnoliopsida</taxon>
        <taxon>eudicotyledons</taxon>
        <taxon>Gunneridae</taxon>
        <taxon>Pentapetalae</taxon>
        <taxon>rosids</taxon>
        <taxon>malvids</taxon>
        <taxon>Malvales</taxon>
        <taxon>Malvaceae</taxon>
        <taxon>Malvoideae</taxon>
        <taxon>Gossypium</taxon>
    </lineage>
</organism>
<sequence length="273" mass="32185">MDTCIDRIKFPCTFCRYKFELLKPSDFYRYKWSSTSTLGSNGHIFEDFYQHKSTCTDATNDYEVWRVITNVTSISKKKIDGVIVTKEENDWDDVDIKTVQLNAKAMHTLFCAFGPNEYNRVFLCDNAKEIVNEFKISLFTLDYELFKATPDEGIKKMFNHFINIINGLKALRKTYAKKDVINHNAQETKKAQKKVEATFKFTTHEKNDESINDDEEEEIVMFARKFKKFMKFNKAERFPWRDIIKGESSKKENDPIICYECKNPVYIKSECLQ</sequence>
<dbReference type="EMBL" id="JAIQCV010000006">
    <property type="protein sequence ID" value="KAH1091385.1"/>
    <property type="molecule type" value="Genomic_DNA"/>
</dbReference>
<reference evidence="1 2" key="1">
    <citation type="journal article" date="2021" name="Plant Biotechnol. J.">
        <title>Multi-omics assisted identification of the key and species-specific regulatory components of drought-tolerant mechanisms in Gossypium stocksii.</title>
        <authorList>
            <person name="Yu D."/>
            <person name="Ke L."/>
            <person name="Zhang D."/>
            <person name="Wu Y."/>
            <person name="Sun Y."/>
            <person name="Mei J."/>
            <person name="Sun J."/>
            <person name="Sun Y."/>
        </authorList>
    </citation>
    <scope>NUCLEOTIDE SEQUENCE [LARGE SCALE GENOMIC DNA]</scope>
    <source>
        <strain evidence="2">cv. E1</strain>
        <tissue evidence="1">Leaf</tissue>
    </source>
</reference>
<evidence type="ECO:0000313" key="2">
    <source>
        <dbReference type="Proteomes" id="UP000828251"/>
    </source>
</evidence>
<accession>A0A9D3VRD8</accession>
<dbReference type="Proteomes" id="UP000828251">
    <property type="component" value="Unassembled WGS sequence"/>
</dbReference>
<name>A0A9D3VRD8_9ROSI</name>
<dbReference type="PANTHER" id="PTHR34676">
    <property type="entry name" value="DUF4219 DOMAIN-CONTAINING PROTEIN-RELATED"/>
    <property type="match status" value="1"/>
</dbReference>
<gene>
    <name evidence="1" type="ORF">J1N35_018642</name>
</gene>
<keyword evidence="2" id="KW-1185">Reference proteome</keyword>
<dbReference type="OrthoDB" id="1001852at2759"/>
<dbReference type="AlphaFoldDB" id="A0A9D3VRD8"/>
<proteinExistence type="predicted"/>